<name>A0AAD4N708_9BILA</name>
<dbReference type="EMBL" id="JAKKPZ010000012">
    <property type="protein sequence ID" value="KAI1714959.1"/>
    <property type="molecule type" value="Genomic_DNA"/>
</dbReference>
<evidence type="ECO:0000313" key="2">
    <source>
        <dbReference type="EMBL" id="KAI1714959.1"/>
    </source>
</evidence>
<sequence length="292" mass="33689">MEDSPKTKPKEILVCIGVHLDAVAGWLGKQESSVVIVSQGMFGGEVGSMRLLKLFERENVKTSWFIPGHSIETFPEQVKAVAEAGHEIGLHGYCHEKALRMNPEQEEQVFDKCIDLVKKLCGKPPAGYIAPFWQVSNVTHELLIKKGLKYDSSLMHQDYQPHYVRLGDTWTEVDYQKPAETWMKPLVRGQQTTKLVEIPASWFLDDFPTLSAMTYRFLPSDLEKQWKEAFDWVYREYDYAVFPLCIHPQVSGHPHVLLMLERIFAYFRQFPGVKFCTFEEVADDFLNRCPPK</sequence>
<keyword evidence="3" id="KW-1185">Reference proteome</keyword>
<proteinExistence type="predicted"/>
<dbReference type="InterPro" id="IPR002509">
    <property type="entry name" value="NODB_dom"/>
</dbReference>
<dbReference type="PANTHER" id="PTHR47561">
    <property type="entry name" value="POLYSACCHARIDE DEACETYLASE FAMILY PROTEIN (AFU_ORTHOLOGUE AFUA_6G05030)"/>
    <property type="match status" value="1"/>
</dbReference>
<gene>
    <name evidence="2" type="ORF">DdX_08234</name>
</gene>
<comment type="caution">
    <text evidence="2">The sequence shown here is derived from an EMBL/GenBank/DDBJ whole genome shotgun (WGS) entry which is preliminary data.</text>
</comment>
<dbReference type="PROSITE" id="PS51677">
    <property type="entry name" value="NODB"/>
    <property type="match status" value="1"/>
</dbReference>
<accession>A0AAD4N708</accession>
<evidence type="ECO:0000259" key="1">
    <source>
        <dbReference type="PROSITE" id="PS51677"/>
    </source>
</evidence>
<protein>
    <submittedName>
        <fullName evidence="2">Polysaccharide deacetylase domain-containing protein</fullName>
    </submittedName>
</protein>
<dbReference type="Proteomes" id="UP001201812">
    <property type="component" value="Unassembled WGS sequence"/>
</dbReference>
<dbReference type="Gene3D" id="3.20.20.370">
    <property type="entry name" value="Glycoside hydrolase/deacetylase"/>
    <property type="match status" value="1"/>
</dbReference>
<organism evidence="2 3">
    <name type="scientific">Ditylenchus destructor</name>
    <dbReference type="NCBI Taxonomy" id="166010"/>
    <lineage>
        <taxon>Eukaryota</taxon>
        <taxon>Metazoa</taxon>
        <taxon>Ecdysozoa</taxon>
        <taxon>Nematoda</taxon>
        <taxon>Chromadorea</taxon>
        <taxon>Rhabditida</taxon>
        <taxon>Tylenchina</taxon>
        <taxon>Tylenchomorpha</taxon>
        <taxon>Sphaerularioidea</taxon>
        <taxon>Anguinidae</taxon>
        <taxon>Anguininae</taxon>
        <taxon>Ditylenchus</taxon>
    </lineage>
</organism>
<dbReference type="Pfam" id="PF01522">
    <property type="entry name" value="Polysacc_deac_1"/>
    <property type="match status" value="1"/>
</dbReference>
<dbReference type="CDD" id="cd10938">
    <property type="entry name" value="CE4_HpPgdA_like"/>
    <property type="match status" value="1"/>
</dbReference>
<dbReference type="InterPro" id="IPR011330">
    <property type="entry name" value="Glyco_hydro/deAcase_b/a-brl"/>
</dbReference>
<reference evidence="2" key="1">
    <citation type="submission" date="2022-01" db="EMBL/GenBank/DDBJ databases">
        <title>Genome Sequence Resource for Two Populations of Ditylenchus destructor, the Migratory Endoparasitic Phytonematode.</title>
        <authorList>
            <person name="Zhang H."/>
            <person name="Lin R."/>
            <person name="Xie B."/>
        </authorList>
    </citation>
    <scope>NUCLEOTIDE SEQUENCE</scope>
    <source>
        <strain evidence="2">BazhouSP</strain>
    </source>
</reference>
<dbReference type="InterPro" id="IPR037950">
    <property type="entry name" value="PgdA-like"/>
</dbReference>
<feature type="domain" description="NodB homology" evidence="1">
    <location>
        <begin position="32"/>
        <end position="292"/>
    </location>
</feature>
<evidence type="ECO:0000313" key="3">
    <source>
        <dbReference type="Proteomes" id="UP001201812"/>
    </source>
</evidence>
<dbReference type="AlphaFoldDB" id="A0AAD4N708"/>
<dbReference type="PANTHER" id="PTHR47561:SF1">
    <property type="entry name" value="POLYSACCHARIDE DEACETYLASE FAMILY PROTEIN (AFU_ORTHOLOGUE AFUA_6G05030)"/>
    <property type="match status" value="1"/>
</dbReference>
<dbReference type="GO" id="GO:0016810">
    <property type="term" value="F:hydrolase activity, acting on carbon-nitrogen (but not peptide) bonds"/>
    <property type="evidence" value="ECO:0007669"/>
    <property type="project" value="InterPro"/>
</dbReference>
<dbReference type="GO" id="GO:0005975">
    <property type="term" value="P:carbohydrate metabolic process"/>
    <property type="evidence" value="ECO:0007669"/>
    <property type="project" value="InterPro"/>
</dbReference>
<dbReference type="SUPFAM" id="SSF88713">
    <property type="entry name" value="Glycoside hydrolase/deacetylase"/>
    <property type="match status" value="1"/>
</dbReference>